<evidence type="ECO:0000313" key="2">
    <source>
        <dbReference type="Proteomes" id="UP000248483"/>
    </source>
</evidence>
<evidence type="ECO:0000256" key="1">
    <source>
        <dbReference type="SAM" id="MobiDB-lite"/>
    </source>
</evidence>
<protein>
    <submittedName>
        <fullName evidence="3">Protein SMG5-like</fullName>
    </submittedName>
</protein>
<organism evidence="2 3">
    <name type="scientific">Delphinapterus leucas</name>
    <name type="common">Beluga whale</name>
    <dbReference type="NCBI Taxonomy" id="9749"/>
    <lineage>
        <taxon>Eukaryota</taxon>
        <taxon>Metazoa</taxon>
        <taxon>Chordata</taxon>
        <taxon>Craniata</taxon>
        <taxon>Vertebrata</taxon>
        <taxon>Euteleostomi</taxon>
        <taxon>Mammalia</taxon>
        <taxon>Eutheria</taxon>
        <taxon>Laurasiatheria</taxon>
        <taxon>Artiodactyla</taxon>
        <taxon>Whippomorpha</taxon>
        <taxon>Cetacea</taxon>
        <taxon>Odontoceti</taxon>
        <taxon>Monodontidae</taxon>
        <taxon>Delphinapterus</taxon>
    </lineage>
</organism>
<reference evidence="3" key="1">
    <citation type="submission" date="2025-08" db="UniProtKB">
        <authorList>
            <consortium name="RefSeq"/>
        </authorList>
    </citation>
    <scope>IDENTIFICATION</scope>
    <source>
        <tissue evidence="3">Blood</tissue>
    </source>
</reference>
<dbReference type="STRING" id="9749.A0A2Y9PA99"/>
<feature type="compositionally biased region" description="Basic and acidic residues" evidence="1">
    <location>
        <begin position="51"/>
        <end position="66"/>
    </location>
</feature>
<evidence type="ECO:0000313" key="3">
    <source>
        <dbReference type="RefSeq" id="XP_022440237.1"/>
    </source>
</evidence>
<dbReference type="KEGG" id="dle:111180279"/>
<dbReference type="RefSeq" id="XP_022440237.1">
    <property type="nucleotide sequence ID" value="XM_022584529.2"/>
</dbReference>
<dbReference type="GeneID" id="111180279"/>
<feature type="region of interest" description="Disordered" evidence="1">
    <location>
        <begin position="51"/>
        <end position="190"/>
    </location>
</feature>
<proteinExistence type="predicted"/>
<feature type="compositionally biased region" description="Acidic residues" evidence="1">
    <location>
        <begin position="113"/>
        <end position="122"/>
    </location>
</feature>
<feature type="compositionally biased region" description="Low complexity" evidence="1">
    <location>
        <begin position="130"/>
        <end position="141"/>
    </location>
</feature>
<dbReference type="Proteomes" id="UP000248483">
    <property type="component" value="Unplaced"/>
</dbReference>
<feature type="compositionally biased region" description="Basic residues" evidence="1">
    <location>
        <begin position="84"/>
        <end position="93"/>
    </location>
</feature>
<name>A0A2Y9PA99_DELLE</name>
<accession>A0A2Y9PA99</accession>
<gene>
    <name evidence="3" type="primary">LOC111180279</name>
</gene>
<keyword evidence="2" id="KW-1185">Reference proteome</keyword>
<dbReference type="AlphaFoldDB" id="A0A2Y9PA99"/>
<dbReference type="InParanoid" id="A0A2Y9PA99"/>
<sequence length="232" mass="25721">MVVLCLMSVHSLRTTGSKQHRPVVTFTLTLFSHLIQHVTTRIQAELRKGKLTPDVDVPRDKEDQQKIEAGQEQQDLPAPCPGPHHSKSQKNHRPSYDSREGYNSEASFHSCCDSDEIDEDEDKSLRSQASSEISSETTYSDTTDEGESGSLNPEAMQEHGAKSKGRVAHPVDKLKTRQPPSRLLGHLKTGSSANLPATLSHKLPVKRGLRLTPVFSHSFLMPSAMHLAQRMV</sequence>